<dbReference type="Gene3D" id="2.120.10.30">
    <property type="entry name" value="TolB, C-terminal domain"/>
    <property type="match status" value="3"/>
</dbReference>
<comment type="caution">
    <text evidence="4">The sequence shown here is derived from an EMBL/GenBank/DDBJ whole genome shotgun (WGS) entry which is preliminary data.</text>
</comment>
<proteinExistence type="predicted"/>
<dbReference type="InterPro" id="IPR011042">
    <property type="entry name" value="6-blade_b-propeller_TolB-like"/>
</dbReference>
<dbReference type="EMBL" id="QGGR01000006">
    <property type="protein sequence ID" value="PWK48123.1"/>
    <property type="molecule type" value="Genomic_DNA"/>
</dbReference>
<dbReference type="InterPro" id="IPR001258">
    <property type="entry name" value="NHL_repeat"/>
</dbReference>
<dbReference type="SUPFAM" id="SSF63829">
    <property type="entry name" value="Calcium-dependent phosphotriesterase"/>
    <property type="match status" value="1"/>
</dbReference>
<feature type="repeat" description="NHL" evidence="2">
    <location>
        <begin position="323"/>
        <end position="354"/>
    </location>
</feature>
<dbReference type="InterPro" id="IPR051344">
    <property type="entry name" value="Vgb"/>
</dbReference>
<evidence type="ECO:0000256" key="3">
    <source>
        <dbReference type="SAM" id="MobiDB-lite"/>
    </source>
</evidence>
<protein>
    <submittedName>
        <fullName evidence="4">Sugar lactone lactonase YvrE</fullName>
    </submittedName>
</protein>
<dbReference type="Pfam" id="PF24684">
    <property type="entry name" value="Vgb_lyase"/>
    <property type="match status" value="1"/>
</dbReference>
<feature type="region of interest" description="Disordered" evidence="3">
    <location>
        <begin position="385"/>
        <end position="440"/>
    </location>
</feature>
<sequence length="539" mass="55945">MERLIAATPLRGSNGITFGPDGRLWVAEYLPGRISAVDVTTGDVEVIVAPDGPLQSPDDLVFDADGNLWITDVAPGRVWRRSPSGELTIAADGIHNPNGIAAVGNRIFVNEMVPGGRVLELVASPPGPACSLKMLTEDLMLGNAMQAGPHGDLYYPHMFPGEVYRISPDGGTPTLVAEVAQTVAVRFDRDGVLYVLSIDEAGTITRIDGDQRTEIVTGIPGLDNAAFDADNRMYVSSFSSAGITEVRPDGSLHEIVPRGLAGPYGIAVDHNGTLHIADHYRIDGAFLPFAHAIATSGDDLHVTSQYGQVTTTSRSETRTRAENLDQPQGIAVRPDGTLLVAEAGAGRVLAISPDDVISILAEGLGRPVDVAVDADGHCYVSDEDHGTVYRLDGPGPGPGSGSGSAPRPGGGSGSRLDSDSGFGPDSGSGPESGFGSGRGYAKPTIIADGLHAPQGLTVTTDGRVLVVEAGRRRLVEAAPQIRVLAEDLPVARPRPLQPALSIEGLPGVPRQFAALTTAPDGTLHLGASADGSVIRLPLG</sequence>
<dbReference type="PROSITE" id="PS51125">
    <property type="entry name" value="NHL"/>
    <property type="match status" value="1"/>
</dbReference>
<evidence type="ECO:0000256" key="1">
    <source>
        <dbReference type="ARBA" id="ARBA00022737"/>
    </source>
</evidence>
<name>A0A316FIM2_9ACTN</name>
<gene>
    <name evidence="4" type="ORF">BC793_106150</name>
</gene>
<keyword evidence="1" id="KW-0677">Repeat</keyword>
<keyword evidence="5" id="KW-1185">Reference proteome</keyword>
<accession>A0A316FIM2</accession>
<dbReference type="RefSeq" id="WP_203896214.1">
    <property type="nucleotide sequence ID" value="NZ_BONA01000039.1"/>
</dbReference>
<dbReference type="Proteomes" id="UP000245697">
    <property type="component" value="Unassembled WGS sequence"/>
</dbReference>
<dbReference type="AlphaFoldDB" id="A0A316FIM2"/>
<evidence type="ECO:0000256" key="2">
    <source>
        <dbReference type="PROSITE-ProRule" id="PRU00504"/>
    </source>
</evidence>
<evidence type="ECO:0000313" key="5">
    <source>
        <dbReference type="Proteomes" id="UP000245697"/>
    </source>
</evidence>
<evidence type="ECO:0000313" key="4">
    <source>
        <dbReference type="EMBL" id="PWK48123.1"/>
    </source>
</evidence>
<dbReference type="PANTHER" id="PTHR40274">
    <property type="entry name" value="VIRGINIAMYCIN B LYASE"/>
    <property type="match status" value="1"/>
</dbReference>
<organism evidence="4 5">
    <name type="scientific">Actinoplanes xinjiangensis</name>
    <dbReference type="NCBI Taxonomy" id="512350"/>
    <lineage>
        <taxon>Bacteria</taxon>
        <taxon>Bacillati</taxon>
        <taxon>Actinomycetota</taxon>
        <taxon>Actinomycetes</taxon>
        <taxon>Micromonosporales</taxon>
        <taxon>Micromonosporaceae</taxon>
        <taxon>Actinoplanes</taxon>
    </lineage>
</organism>
<feature type="compositionally biased region" description="Gly residues" evidence="3">
    <location>
        <begin position="398"/>
        <end position="413"/>
    </location>
</feature>
<dbReference type="SUPFAM" id="SSF63825">
    <property type="entry name" value="YWTD domain"/>
    <property type="match status" value="1"/>
</dbReference>
<feature type="compositionally biased region" description="Gly residues" evidence="3">
    <location>
        <begin position="424"/>
        <end position="438"/>
    </location>
</feature>
<reference evidence="4 5" key="1">
    <citation type="submission" date="2018-05" db="EMBL/GenBank/DDBJ databases">
        <title>Genomic Encyclopedia of Archaeal and Bacterial Type Strains, Phase II (KMG-II): from individual species to whole genera.</title>
        <authorList>
            <person name="Goeker M."/>
        </authorList>
    </citation>
    <scope>NUCLEOTIDE SEQUENCE [LARGE SCALE GENOMIC DNA]</scope>
    <source>
        <strain evidence="4 5">DSM 45184</strain>
    </source>
</reference>
<dbReference type="PANTHER" id="PTHR40274:SF4">
    <property type="entry name" value="BLL1406 PROTEIN"/>
    <property type="match status" value="1"/>
</dbReference>